<dbReference type="Pfam" id="PF13411">
    <property type="entry name" value="MerR_1"/>
    <property type="match status" value="1"/>
</dbReference>
<evidence type="ECO:0000256" key="2">
    <source>
        <dbReference type="ARBA" id="ARBA00023015"/>
    </source>
</evidence>
<accession>A0ABU0AR37</accession>
<reference evidence="6 7" key="1">
    <citation type="submission" date="2023-07" db="EMBL/GenBank/DDBJ databases">
        <title>Genomic Encyclopedia of Type Strains, Phase IV (KMG-IV): sequencing the most valuable type-strain genomes for metagenomic binning, comparative biology and taxonomic classification.</title>
        <authorList>
            <person name="Goeker M."/>
        </authorList>
    </citation>
    <scope>NUCLEOTIDE SEQUENCE [LARGE SCALE GENOMIC DNA]</scope>
    <source>
        <strain evidence="6 7">DSM 23494</strain>
    </source>
</reference>
<organism evidence="6 7">
    <name type="scientific">Cytobacillus purgationiresistens</name>
    <dbReference type="NCBI Taxonomy" id="863449"/>
    <lineage>
        <taxon>Bacteria</taxon>
        <taxon>Bacillati</taxon>
        <taxon>Bacillota</taxon>
        <taxon>Bacilli</taxon>
        <taxon>Bacillales</taxon>
        <taxon>Bacillaceae</taxon>
        <taxon>Cytobacillus</taxon>
    </lineage>
</organism>
<keyword evidence="3 6" id="KW-0238">DNA-binding</keyword>
<dbReference type="PROSITE" id="PS50937">
    <property type="entry name" value="HTH_MERR_2"/>
    <property type="match status" value="1"/>
</dbReference>
<dbReference type="SMART" id="SM00422">
    <property type="entry name" value="HTH_MERR"/>
    <property type="match status" value="1"/>
</dbReference>
<evidence type="ECO:0000256" key="1">
    <source>
        <dbReference type="ARBA" id="ARBA00022491"/>
    </source>
</evidence>
<evidence type="ECO:0000313" key="6">
    <source>
        <dbReference type="EMBL" id="MDQ0273334.1"/>
    </source>
</evidence>
<comment type="caution">
    <text evidence="6">The sequence shown here is derived from an EMBL/GenBank/DDBJ whole genome shotgun (WGS) entry which is preliminary data.</text>
</comment>
<keyword evidence="7" id="KW-1185">Reference proteome</keyword>
<dbReference type="SUPFAM" id="SSF46955">
    <property type="entry name" value="Putative DNA-binding domain"/>
    <property type="match status" value="1"/>
</dbReference>
<name>A0ABU0AR37_9BACI</name>
<keyword evidence="2" id="KW-0805">Transcription regulation</keyword>
<dbReference type="PANTHER" id="PTHR30204">
    <property type="entry name" value="REDOX-CYCLING DRUG-SENSING TRANSCRIPTIONAL ACTIVATOR SOXR"/>
    <property type="match status" value="1"/>
</dbReference>
<dbReference type="InterPro" id="IPR009061">
    <property type="entry name" value="DNA-bd_dom_put_sf"/>
</dbReference>
<evidence type="ECO:0000313" key="7">
    <source>
        <dbReference type="Proteomes" id="UP001238088"/>
    </source>
</evidence>
<dbReference type="GO" id="GO:0003677">
    <property type="term" value="F:DNA binding"/>
    <property type="evidence" value="ECO:0007669"/>
    <property type="project" value="UniProtKB-KW"/>
</dbReference>
<dbReference type="Proteomes" id="UP001238088">
    <property type="component" value="Unassembled WGS sequence"/>
</dbReference>
<sequence>MDIGKAILRIGQVAKLSGLTSRTIDYYTQCNLLHVERSSSNYRLYPEDVLKTLKRIKYLKQQRMSISEIQRIIHQQDTQGVETIVIEVQDEIDSLKRKLNLWDEKLKEFPKDEKQRVFSTLEDELTNLMKLLTLL</sequence>
<dbReference type="PANTHER" id="PTHR30204:SF69">
    <property type="entry name" value="MERR-FAMILY TRANSCRIPTIONAL REGULATOR"/>
    <property type="match status" value="1"/>
</dbReference>
<dbReference type="RefSeq" id="WP_307479316.1">
    <property type="nucleotide sequence ID" value="NZ_JAUSUB010000037.1"/>
</dbReference>
<feature type="domain" description="HTH merR-type" evidence="5">
    <location>
        <begin position="7"/>
        <end position="75"/>
    </location>
</feature>
<protein>
    <submittedName>
        <fullName evidence="6">DNA-binding transcriptional MerR regulator</fullName>
    </submittedName>
</protein>
<dbReference type="InterPro" id="IPR000551">
    <property type="entry name" value="MerR-type_HTH_dom"/>
</dbReference>
<keyword evidence="4" id="KW-0804">Transcription</keyword>
<evidence type="ECO:0000259" key="5">
    <source>
        <dbReference type="PROSITE" id="PS50937"/>
    </source>
</evidence>
<proteinExistence type="predicted"/>
<evidence type="ECO:0000256" key="3">
    <source>
        <dbReference type="ARBA" id="ARBA00023125"/>
    </source>
</evidence>
<evidence type="ECO:0000256" key="4">
    <source>
        <dbReference type="ARBA" id="ARBA00023163"/>
    </source>
</evidence>
<gene>
    <name evidence="6" type="ORF">J2S17_005266</name>
</gene>
<dbReference type="EMBL" id="JAUSUB010000037">
    <property type="protein sequence ID" value="MDQ0273334.1"/>
    <property type="molecule type" value="Genomic_DNA"/>
</dbReference>
<dbReference type="InterPro" id="IPR047057">
    <property type="entry name" value="MerR_fam"/>
</dbReference>
<keyword evidence="1" id="KW-0678">Repressor</keyword>
<dbReference type="Gene3D" id="1.10.1660.10">
    <property type="match status" value="1"/>
</dbReference>